<dbReference type="EMBL" id="UYRR01001276">
    <property type="protein sequence ID" value="VDK18598.1"/>
    <property type="molecule type" value="Genomic_DNA"/>
</dbReference>
<keyword evidence="3" id="KW-1185">Reference proteome</keyword>
<dbReference type="Pfam" id="PF00092">
    <property type="entry name" value="VWA"/>
    <property type="match status" value="1"/>
</dbReference>
<protein>
    <submittedName>
        <fullName evidence="4">VWFA domain-containing protein</fullName>
    </submittedName>
</protein>
<dbReference type="AlphaFoldDB" id="A0A0M3J1K0"/>
<dbReference type="OrthoDB" id="10256829at2759"/>
<evidence type="ECO:0000313" key="3">
    <source>
        <dbReference type="Proteomes" id="UP000267096"/>
    </source>
</evidence>
<gene>
    <name evidence="2" type="ORF">ASIM_LOCUS1282</name>
</gene>
<evidence type="ECO:0000313" key="4">
    <source>
        <dbReference type="WBParaSite" id="ASIM_0000140301-mRNA-1"/>
    </source>
</evidence>
<dbReference type="Gene3D" id="3.40.50.410">
    <property type="entry name" value="von Willebrand factor, type A domain"/>
    <property type="match status" value="1"/>
</dbReference>
<reference evidence="2 3" key="2">
    <citation type="submission" date="2018-11" db="EMBL/GenBank/DDBJ databases">
        <authorList>
            <consortium name="Pathogen Informatics"/>
        </authorList>
    </citation>
    <scope>NUCLEOTIDE SEQUENCE [LARGE SCALE GENOMIC DNA]</scope>
</reference>
<name>A0A0M3J1K0_ANISI</name>
<dbReference type="Proteomes" id="UP000267096">
    <property type="component" value="Unassembled WGS sequence"/>
</dbReference>
<evidence type="ECO:0000313" key="2">
    <source>
        <dbReference type="EMBL" id="VDK18598.1"/>
    </source>
</evidence>
<proteinExistence type="predicted"/>
<dbReference type="InterPro" id="IPR036465">
    <property type="entry name" value="vWFA_dom_sf"/>
</dbReference>
<organism evidence="4">
    <name type="scientific">Anisakis simplex</name>
    <name type="common">Herring worm</name>
    <dbReference type="NCBI Taxonomy" id="6269"/>
    <lineage>
        <taxon>Eukaryota</taxon>
        <taxon>Metazoa</taxon>
        <taxon>Ecdysozoa</taxon>
        <taxon>Nematoda</taxon>
        <taxon>Chromadorea</taxon>
        <taxon>Rhabditida</taxon>
        <taxon>Spirurina</taxon>
        <taxon>Ascaridomorpha</taxon>
        <taxon>Ascaridoidea</taxon>
        <taxon>Anisakidae</taxon>
        <taxon>Anisakis</taxon>
        <taxon>Anisakis simplex complex</taxon>
    </lineage>
</organism>
<accession>A0A0M3J1K0</accession>
<reference evidence="4" key="1">
    <citation type="submission" date="2017-02" db="UniProtKB">
        <authorList>
            <consortium name="WormBaseParasite"/>
        </authorList>
    </citation>
    <scope>IDENTIFICATION</scope>
</reference>
<sequence length="206" mass="23441">MDILEHCSEKRVIRLLKGVADELRIDSTGHRVAILEYSSLAKASKWRRYYFEHISSDPALAEVINQLPHIQGITDTGSALRVVIDEYVPSRRNGIPLIIFTITDGYYRDHEIVQKNIAKLLSFPNTHLFAATPSSSYNLKGLLSLTNGEISRLAYGQDALERSKQMLQQFTSCRSRQNTEIRRKPQNKALLSTTRSILDNALFTDY</sequence>
<dbReference type="WBParaSite" id="ASIM_0000140301-mRNA-1">
    <property type="protein sequence ID" value="ASIM_0000140301-mRNA-1"/>
    <property type="gene ID" value="ASIM_0000140301"/>
</dbReference>
<feature type="domain" description="VWFA" evidence="1">
    <location>
        <begin position="1"/>
        <end position="170"/>
    </location>
</feature>
<dbReference type="InterPro" id="IPR002035">
    <property type="entry name" value="VWF_A"/>
</dbReference>
<evidence type="ECO:0000259" key="1">
    <source>
        <dbReference type="PROSITE" id="PS50234"/>
    </source>
</evidence>
<dbReference type="PROSITE" id="PS50234">
    <property type="entry name" value="VWFA"/>
    <property type="match status" value="1"/>
</dbReference>
<dbReference type="SUPFAM" id="SSF53300">
    <property type="entry name" value="vWA-like"/>
    <property type="match status" value="1"/>
</dbReference>